<dbReference type="InterPro" id="IPR000618">
    <property type="entry name" value="Insect_cuticle"/>
</dbReference>
<evidence type="ECO:0000256" key="3">
    <source>
        <dbReference type="SAM" id="MobiDB-lite"/>
    </source>
</evidence>
<feature type="region of interest" description="Disordered" evidence="3">
    <location>
        <begin position="21"/>
        <end position="49"/>
    </location>
</feature>
<keyword evidence="2" id="KW-0193">Cuticle</keyword>
<name>A0A5E4QKR8_9NEOP</name>
<protein>
    <recommendedName>
        <fullName evidence="6">Cuticle protein</fullName>
    </recommendedName>
</protein>
<evidence type="ECO:0000256" key="1">
    <source>
        <dbReference type="ARBA" id="ARBA00022729"/>
    </source>
</evidence>
<keyword evidence="1" id="KW-0732">Signal</keyword>
<dbReference type="GO" id="GO:0042302">
    <property type="term" value="F:structural constituent of cuticle"/>
    <property type="evidence" value="ECO:0007669"/>
    <property type="project" value="UniProtKB-UniRule"/>
</dbReference>
<evidence type="ECO:0000256" key="2">
    <source>
        <dbReference type="PROSITE-ProRule" id="PRU00497"/>
    </source>
</evidence>
<dbReference type="AlphaFoldDB" id="A0A5E4QKR8"/>
<accession>A0A5E4QKR8</accession>
<gene>
    <name evidence="4" type="ORF">LSINAPIS_LOCUS9346</name>
</gene>
<dbReference type="Proteomes" id="UP000324832">
    <property type="component" value="Unassembled WGS sequence"/>
</dbReference>
<evidence type="ECO:0000313" key="4">
    <source>
        <dbReference type="EMBL" id="VVC98232.1"/>
    </source>
</evidence>
<dbReference type="PROSITE" id="PS51155">
    <property type="entry name" value="CHIT_BIND_RR_2"/>
    <property type="match status" value="1"/>
</dbReference>
<dbReference type="EMBL" id="FZQP02003445">
    <property type="protein sequence ID" value="VVC98232.1"/>
    <property type="molecule type" value="Genomic_DNA"/>
</dbReference>
<feature type="region of interest" description="Disordered" evidence="3">
    <location>
        <begin position="226"/>
        <end position="248"/>
    </location>
</feature>
<keyword evidence="5" id="KW-1185">Reference proteome</keyword>
<reference evidence="4 5" key="1">
    <citation type="submission" date="2017-07" db="EMBL/GenBank/DDBJ databases">
        <authorList>
            <person name="Talla V."/>
            <person name="Backstrom N."/>
        </authorList>
    </citation>
    <scope>NUCLEOTIDE SEQUENCE [LARGE SCALE GENOMIC DNA]</scope>
</reference>
<dbReference type="Pfam" id="PF00379">
    <property type="entry name" value="Chitin_bind_4"/>
    <property type="match status" value="1"/>
</dbReference>
<evidence type="ECO:0008006" key="6">
    <source>
        <dbReference type="Google" id="ProtNLM"/>
    </source>
</evidence>
<feature type="compositionally biased region" description="Low complexity" evidence="3">
    <location>
        <begin position="39"/>
        <end position="49"/>
    </location>
</feature>
<sequence length="248" mass="27736">MALLLESLKIAKTAPTDSGFNITPAPARNVNRGTPRFSTTTKLPPTLSTTLAPPYAYPREGTITATPSPYPDVSSTPIVEVSPNSVDTTRYNFRPTVSPITADEASSTASRSDFDLTNTNTIDNYFASDSSSYGRVDVYNPNSYRHANEWSRRQQPAARFGDGYTPQFSSYDGVAFRRNGFRYYLPKQYHEEQSDSDEKTGSFGYVDPFGIRRVIYYNSSPGRGFQVRKNNRYVGHDATPYDPRPIDK</sequence>
<organism evidence="4 5">
    <name type="scientific">Leptidea sinapis</name>
    <dbReference type="NCBI Taxonomy" id="189913"/>
    <lineage>
        <taxon>Eukaryota</taxon>
        <taxon>Metazoa</taxon>
        <taxon>Ecdysozoa</taxon>
        <taxon>Arthropoda</taxon>
        <taxon>Hexapoda</taxon>
        <taxon>Insecta</taxon>
        <taxon>Pterygota</taxon>
        <taxon>Neoptera</taxon>
        <taxon>Endopterygota</taxon>
        <taxon>Lepidoptera</taxon>
        <taxon>Glossata</taxon>
        <taxon>Ditrysia</taxon>
        <taxon>Papilionoidea</taxon>
        <taxon>Pieridae</taxon>
        <taxon>Dismorphiinae</taxon>
        <taxon>Leptidea</taxon>
    </lineage>
</organism>
<evidence type="ECO:0000313" key="5">
    <source>
        <dbReference type="Proteomes" id="UP000324832"/>
    </source>
</evidence>
<proteinExistence type="predicted"/>